<accession>B0T6I5</accession>
<evidence type="ECO:0008006" key="2">
    <source>
        <dbReference type="Google" id="ProtNLM"/>
    </source>
</evidence>
<dbReference type="EMBL" id="CP000927">
    <property type="protein sequence ID" value="ABZ69602.1"/>
    <property type="molecule type" value="Genomic_DNA"/>
</dbReference>
<proteinExistence type="predicted"/>
<name>B0T6I5_CAUSK</name>
<gene>
    <name evidence="1" type="ordered locus">Caul_0468</name>
</gene>
<sequence length="290" mass="32486">MHAQIANRAEGATPKRHHFVPRMLQKRFVDRSGWLHAYTRSQPWRGVYRSRPENLFVQGHLYSEITAEGRRRPVMERRLGALEDIGDRVLAKVIAAARSGAPPSLATWEMDVWYLFMTLQWKRVPDLHHDVTTKADALEIFAEVLANARAALPHLSSELDLMQEPQMRDRLIHNSRVGSLGVSPEVMDALRSRGLAVLRINHPAKQFILASRPVLKLTSPGKTNLRHPECEVWLPVAPDIALGLGRGQGLVSLYAVSPQDVRYLNLASAGQSTTICSASPDLVRSLSRPR</sequence>
<organism evidence="1">
    <name type="scientific">Caulobacter sp. (strain K31)</name>
    <dbReference type="NCBI Taxonomy" id="366602"/>
    <lineage>
        <taxon>Bacteria</taxon>
        <taxon>Pseudomonadati</taxon>
        <taxon>Pseudomonadota</taxon>
        <taxon>Alphaproteobacteria</taxon>
        <taxon>Caulobacterales</taxon>
        <taxon>Caulobacteraceae</taxon>
        <taxon>Caulobacter</taxon>
    </lineage>
</organism>
<reference evidence="1" key="1">
    <citation type="submission" date="2008-01" db="EMBL/GenBank/DDBJ databases">
        <title>Complete sequence of chromosome of Caulobacter sp. K31.</title>
        <authorList>
            <consortium name="US DOE Joint Genome Institute"/>
            <person name="Copeland A."/>
            <person name="Lucas S."/>
            <person name="Lapidus A."/>
            <person name="Barry K."/>
            <person name="Glavina del Rio T."/>
            <person name="Dalin E."/>
            <person name="Tice H."/>
            <person name="Pitluck S."/>
            <person name="Bruce D."/>
            <person name="Goodwin L."/>
            <person name="Thompson L.S."/>
            <person name="Brettin T."/>
            <person name="Detter J.C."/>
            <person name="Han C."/>
            <person name="Schmutz J."/>
            <person name="Larimer F."/>
            <person name="Land M."/>
            <person name="Hauser L."/>
            <person name="Kyrpides N."/>
            <person name="Kim E."/>
            <person name="Stephens C."/>
            <person name="Richardson P."/>
        </authorList>
    </citation>
    <scope>NUCLEOTIDE SEQUENCE [LARGE SCALE GENOMIC DNA]</scope>
    <source>
        <strain evidence="1">K31</strain>
    </source>
</reference>
<dbReference type="OrthoDB" id="7864018at2"/>
<dbReference type="KEGG" id="cak:Caul_0468"/>
<evidence type="ECO:0000313" key="1">
    <source>
        <dbReference type="EMBL" id="ABZ69602.1"/>
    </source>
</evidence>
<dbReference type="InterPro" id="IPR025332">
    <property type="entry name" value="DUF4238"/>
</dbReference>
<dbReference type="HOGENOM" id="CLU_958755_0_0_5"/>
<protein>
    <recommendedName>
        <fullName evidence="2">DUF4238 domain-containing protein</fullName>
    </recommendedName>
</protein>
<dbReference type="Pfam" id="PF14022">
    <property type="entry name" value="DUF4238"/>
    <property type="match status" value="1"/>
</dbReference>
<dbReference type="AlphaFoldDB" id="B0T6I5"/>
<dbReference type="STRING" id="366602.Caul_0468"/>